<evidence type="ECO:0000259" key="9">
    <source>
        <dbReference type="SMART" id="SM00893"/>
    </source>
</evidence>
<evidence type="ECO:0000256" key="5">
    <source>
        <dbReference type="ARBA" id="ARBA00022982"/>
    </source>
</evidence>
<dbReference type="GO" id="GO:0046395">
    <property type="term" value="P:carboxylic acid catabolic process"/>
    <property type="evidence" value="ECO:0007669"/>
    <property type="project" value="UniProtKB-ARBA"/>
</dbReference>
<reference evidence="10 11" key="1">
    <citation type="submission" date="2016-10" db="EMBL/GenBank/DDBJ databases">
        <authorList>
            <person name="de Groot N.N."/>
        </authorList>
    </citation>
    <scope>NUCLEOTIDE SEQUENCE [LARGE SCALE GENOMIC DNA]</scope>
    <source>
        <strain evidence="11">KMM 9023,NRIC 0796,JCM 17311,KCTC 23692</strain>
    </source>
</reference>
<dbReference type="SUPFAM" id="SSF52402">
    <property type="entry name" value="Adenine nucleotide alpha hydrolases-like"/>
    <property type="match status" value="1"/>
</dbReference>
<evidence type="ECO:0000256" key="2">
    <source>
        <dbReference type="ARBA" id="ARBA00011355"/>
    </source>
</evidence>
<dbReference type="PIRSF" id="PIRSF000090">
    <property type="entry name" value="Beta-ETF"/>
    <property type="match status" value="1"/>
</dbReference>
<dbReference type="InterPro" id="IPR012255">
    <property type="entry name" value="ETF_b"/>
</dbReference>
<evidence type="ECO:0000256" key="6">
    <source>
        <dbReference type="ARBA" id="ARBA00025649"/>
    </source>
</evidence>
<evidence type="ECO:0000256" key="4">
    <source>
        <dbReference type="ARBA" id="ARBA00022448"/>
    </source>
</evidence>
<dbReference type="CDD" id="cd01714">
    <property type="entry name" value="ETF_beta"/>
    <property type="match status" value="1"/>
</dbReference>
<dbReference type="InterPro" id="IPR000049">
    <property type="entry name" value="ET-Flavoprotein_bsu_CS"/>
</dbReference>
<evidence type="ECO:0000313" key="11">
    <source>
        <dbReference type="Proteomes" id="UP000199302"/>
    </source>
</evidence>
<comment type="cofactor">
    <cofactor evidence="8">
        <name>AMP</name>
        <dbReference type="ChEBI" id="CHEBI:456215"/>
    </cofactor>
</comment>
<name>A0A1I6E9L8_9RHOB</name>
<evidence type="ECO:0000256" key="8">
    <source>
        <dbReference type="ARBA" id="ARBA00049933"/>
    </source>
</evidence>
<dbReference type="InterPro" id="IPR014729">
    <property type="entry name" value="Rossmann-like_a/b/a_fold"/>
</dbReference>
<gene>
    <name evidence="10" type="ORF">SAMN04515673_108146</name>
</gene>
<dbReference type="Proteomes" id="UP000199302">
    <property type="component" value="Unassembled WGS sequence"/>
</dbReference>
<sequence length="252" mass="26571">MKVLVPVKRVIDYNVKVRVKADGSGVDLANVKMSMNPFDEIAVEEAIRLKEKGVASEVVAVSIGVKQAQETLRTALAMGADRAILVVAAEDVHSDIEPLAVAKILKAIVDEEAPELVLCGKQAIDNDMNATGQMLSALLGWSQATFASELSIEDGAALVTREVDGGLQTIKVTLPAIVSVDLRLNEPRYASLPNIMKAKKKPLDEKTAADLGVDVSPRLEVVGTSEPAARAAGIKVGSVDELIGKLKDAGAI</sequence>
<keyword evidence="4" id="KW-0813">Transport</keyword>
<feature type="domain" description="Electron transfer flavoprotein alpha/beta-subunit N-terminal" evidence="9">
    <location>
        <begin position="23"/>
        <end position="215"/>
    </location>
</feature>
<keyword evidence="5" id="KW-0249">Electron transport</keyword>
<dbReference type="SMART" id="SM00893">
    <property type="entry name" value="ETF"/>
    <property type="match status" value="1"/>
</dbReference>
<dbReference type="PANTHER" id="PTHR21294">
    <property type="entry name" value="ELECTRON TRANSFER FLAVOPROTEIN BETA-SUBUNIT"/>
    <property type="match status" value="1"/>
</dbReference>
<dbReference type="Pfam" id="PF01012">
    <property type="entry name" value="ETF"/>
    <property type="match status" value="1"/>
</dbReference>
<dbReference type="InterPro" id="IPR014730">
    <property type="entry name" value="ETF_a/b_N"/>
</dbReference>
<comment type="similarity">
    <text evidence="1">Belongs to the ETF beta-subunit/FixA family.</text>
</comment>
<dbReference type="OrthoDB" id="9781325at2"/>
<dbReference type="RefSeq" id="WP_092081379.1">
    <property type="nucleotide sequence ID" value="NZ_FOYI01000008.1"/>
</dbReference>
<comment type="function">
    <text evidence="6">The electron transfer flavoprotein serves as a specific electron acceptor for other dehydrogenases. It transfers the electrons to the main respiratory chain via ETF-ubiquinone oxidoreductase (ETF dehydrogenase).</text>
</comment>
<evidence type="ECO:0000256" key="1">
    <source>
        <dbReference type="ARBA" id="ARBA00007557"/>
    </source>
</evidence>
<dbReference type="GO" id="GO:0009055">
    <property type="term" value="F:electron transfer activity"/>
    <property type="evidence" value="ECO:0007669"/>
    <property type="project" value="InterPro"/>
</dbReference>
<dbReference type="STRING" id="871652.SAMN04515673_108146"/>
<protein>
    <recommendedName>
        <fullName evidence="3">Electron transfer flavoprotein subunit beta</fullName>
    </recommendedName>
    <alternativeName>
        <fullName evidence="7">Electron transfer flavoprotein small subunit</fullName>
    </alternativeName>
</protein>
<proteinExistence type="inferred from homology"/>
<comment type="subunit">
    <text evidence="2">Heterodimer of an alpha and a beta subunit.</text>
</comment>
<dbReference type="AlphaFoldDB" id="A0A1I6E9L8"/>
<keyword evidence="11" id="KW-1185">Reference proteome</keyword>
<dbReference type="EMBL" id="FOYI01000008">
    <property type="protein sequence ID" value="SFR14453.1"/>
    <property type="molecule type" value="Genomic_DNA"/>
</dbReference>
<dbReference type="PANTHER" id="PTHR21294:SF8">
    <property type="entry name" value="ELECTRON TRANSFER FLAVOPROTEIN SUBUNIT BETA"/>
    <property type="match status" value="1"/>
</dbReference>
<dbReference type="InterPro" id="IPR033948">
    <property type="entry name" value="ETF_beta_N"/>
</dbReference>
<organism evidence="10 11">
    <name type="scientific">Poseidonocella sedimentorum</name>
    <dbReference type="NCBI Taxonomy" id="871652"/>
    <lineage>
        <taxon>Bacteria</taxon>
        <taxon>Pseudomonadati</taxon>
        <taxon>Pseudomonadota</taxon>
        <taxon>Alphaproteobacteria</taxon>
        <taxon>Rhodobacterales</taxon>
        <taxon>Roseobacteraceae</taxon>
        <taxon>Poseidonocella</taxon>
    </lineage>
</organism>
<dbReference type="PROSITE" id="PS01065">
    <property type="entry name" value="ETF_BETA"/>
    <property type="match status" value="1"/>
</dbReference>
<evidence type="ECO:0000313" key="10">
    <source>
        <dbReference type="EMBL" id="SFR14453.1"/>
    </source>
</evidence>
<dbReference type="FunFam" id="3.40.50.620:FF:000011">
    <property type="entry name" value="Electron transfer flavoprotein subunit beta"/>
    <property type="match status" value="1"/>
</dbReference>
<evidence type="ECO:0000256" key="7">
    <source>
        <dbReference type="ARBA" id="ARBA00042002"/>
    </source>
</evidence>
<accession>A0A1I6E9L8</accession>
<evidence type="ECO:0000256" key="3">
    <source>
        <dbReference type="ARBA" id="ARBA00016797"/>
    </source>
</evidence>
<dbReference type="Gene3D" id="3.40.50.620">
    <property type="entry name" value="HUPs"/>
    <property type="match status" value="1"/>
</dbReference>